<evidence type="ECO:0000256" key="4">
    <source>
        <dbReference type="ARBA" id="ARBA00022692"/>
    </source>
</evidence>
<evidence type="ECO:0000256" key="5">
    <source>
        <dbReference type="ARBA" id="ARBA00022989"/>
    </source>
</evidence>
<proteinExistence type="inferred from homology"/>
<reference evidence="9" key="1">
    <citation type="submission" date="2016-06" db="EMBL/GenBank/DDBJ databases">
        <authorList>
            <person name="Sutton G."/>
            <person name="Brinkac L."/>
            <person name="Sanka R."/>
            <person name="Adams M."/>
            <person name="Lau E."/>
            <person name="Mehaffy C."/>
            <person name="Tameris M."/>
            <person name="Hatherill M."/>
            <person name="Hanekom W."/>
            <person name="Mahomed H."/>
            <person name="Mcshane H."/>
        </authorList>
    </citation>
    <scope>NUCLEOTIDE SEQUENCE [LARGE SCALE GENOMIC DNA]</scope>
    <source>
        <strain evidence="9">852002-51209_SCH5440388</strain>
    </source>
</reference>
<evidence type="ECO:0000256" key="1">
    <source>
        <dbReference type="ARBA" id="ARBA00004651"/>
    </source>
</evidence>
<comment type="caution">
    <text evidence="8">The sequence shown here is derived from an EMBL/GenBank/DDBJ whole genome shotgun (WGS) entry which is preliminary data.</text>
</comment>
<dbReference type="PANTHER" id="PTHR33452">
    <property type="entry name" value="OXIDOREDUCTASE CATD-RELATED"/>
    <property type="match status" value="1"/>
</dbReference>
<evidence type="ECO:0000256" key="6">
    <source>
        <dbReference type="ARBA" id="ARBA00023136"/>
    </source>
</evidence>
<evidence type="ECO:0000256" key="3">
    <source>
        <dbReference type="ARBA" id="ARBA00022475"/>
    </source>
</evidence>
<protein>
    <submittedName>
        <fullName evidence="8">DoxX family protein</fullName>
    </submittedName>
</protein>
<comment type="subcellular location">
    <subcellularLocation>
        <location evidence="1">Cell membrane</location>
        <topology evidence="1">Multi-pass membrane protein</topology>
    </subcellularLocation>
</comment>
<keyword evidence="5 7" id="KW-1133">Transmembrane helix</keyword>
<keyword evidence="3" id="KW-1003">Cell membrane</keyword>
<dbReference type="EMBL" id="LZSO01000031">
    <property type="protein sequence ID" value="OBB27231.1"/>
    <property type="molecule type" value="Genomic_DNA"/>
</dbReference>
<comment type="similarity">
    <text evidence="2">Belongs to the DoxX family.</text>
</comment>
<accession>A0A1A0QYJ0</accession>
<dbReference type="AlphaFoldDB" id="A0A1A0QYJ0"/>
<sequence length="179" mass="18438">MTISGDVSGYEVALLLLRAVLGLTMAAHGCNKLFGPGGIAGTARWFDSIGMSPGAFHARVAAGAEIAAGVCLAVGFLMPLAAAGFVSLMVVAAWTVHRGNGFFVTKDGWEYNLVLAVGALSVAGTGAGRLSLDYMVFRDTALWPLLHGWAALAIAATLGIVGSFVQLAVFFRPPPRAST</sequence>
<feature type="transmembrane region" description="Helical" evidence="7">
    <location>
        <begin position="66"/>
        <end position="96"/>
    </location>
</feature>
<dbReference type="GO" id="GO:0005886">
    <property type="term" value="C:plasma membrane"/>
    <property type="evidence" value="ECO:0007669"/>
    <property type="project" value="UniProtKB-SubCell"/>
</dbReference>
<evidence type="ECO:0000313" key="8">
    <source>
        <dbReference type="EMBL" id="OBB27231.1"/>
    </source>
</evidence>
<dbReference type="InterPro" id="IPR051907">
    <property type="entry name" value="DoxX-like_oxidoreductase"/>
</dbReference>
<evidence type="ECO:0000256" key="7">
    <source>
        <dbReference type="SAM" id="Phobius"/>
    </source>
</evidence>
<feature type="transmembrane region" description="Helical" evidence="7">
    <location>
        <begin position="148"/>
        <end position="171"/>
    </location>
</feature>
<name>A0A1A0QYJ0_MYCPR</name>
<feature type="transmembrane region" description="Helical" evidence="7">
    <location>
        <begin position="108"/>
        <end position="128"/>
    </location>
</feature>
<gene>
    <name evidence="8" type="ORF">A5792_25860</name>
</gene>
<keyword evidence="6 7" id="KW-0472">Membrane</keyword>
<evidence type="ECO:0000256" key="2">
    <source>
        <dbReference type="ARBA" id="ARBA00006679"/>
    </source>
</evidence>
<dbReference type="OrthoDB" id="346004at2"/>
<dbReference type="Proteomes" id="UP000093902">
    <property type="component" value="Unassembled WGS sequence"/>
</dbReference>
<dbReference type="Pfam" id="PF07681">
    <property type="entry name" value="DoxX"/>
    <property type="match status" value="1"/>
</dbReference>
<dbReference type="InterPro" id="IPR032808">
    <property type="entry name" value="DoxX"/>
</dbReference>
<organism evidence="8 9">
    <name type="scientific">Mycolicibacterium peregrinum</name>
    <name type="common">Mycobacterium peregrinum</name>
    <dbReference type="NCBI Taxonomy" id="43304"/>
    <lineage>
        <taxon>Bacteria</taxon>
        <taxon>Bacillati</taxon>
        <taxon>Actinomycetota</taxon>
        <taxon>Actinomycetes</taxon>
        <taxon>Mycobacteriales</taxon>
        <taxon>Mycobacteriaceae</taxon>
        <taxon>Mycolicibacterium</taxon>
    </lineage>
</organism>
<dbReference type="PANTHER" id="PTHR33452:SF1">
    <property type="entry name" value="INNER MEMBRANE PROTEIN YPHA-RELATED"/>
    <property type="match status" value="1"/>
</dbReference>
<keyword evidence="4 7" id="KW-0812">Transmembrane</keyword>
<evidence type="ECO:0000313" key="9">
    <source>
        <dbReference type="Proteomes" id="UP000093902"/>
    </source>
</evidence>
<dbReference type="RefSeq" id="WP_064934100.1">
    <property type="nucleotide sequence ID" value="NZ_LZSO01000031.1"/>
</dbReference>